<evidence type="ECO:0000259" key="24">
    <source>
        <dbReference type="Pfam" id="PF01299"/>
    </source>
</evidence>
<comment type="function">
    <text evidence="16">Plays a role in short-term synaptic plasticity in a subset of GABAergic neurons in the brain.</text>
</comment>
<sequence length="387" mass="41016">MNFKLLLVLFVTCAVAWAQDQSSSSAPLPEQPVAEVSSSAQPVPEASSSAQPVPAAPSQQPSPSSSAPAQEPSPTVPPQETPAATSAPAQNPSSPPAIPPPEEEQGAQSGGNNANGIPPAGLVTNSTTPPTTPAPTTPPTTPAPTTTPTTTTTPAPKPVTPPPPFPKNTGSWSIKEDHKQSPCLIFNAAIQLHVKGNSSANVTAVVVDVPSTLEGVVLNGQCGPEKQKLSISWYSSRNETDTQLFHNHLTLRFAKQVDSNYALLNAEFQYNLKDETPKNFSVGGPFFLTSLQHSYRCHSEQRVETEAGSLIVLTEELQFEAFRDDTVNSTLFSAADECKADHRTSTAAVVGIGFGIGLLIVVCIALGIYLFKRFRNREGYQPLDSQN</sequence>
<keyword evidence="10" id="KW-0770">Synapse</keyword>
<feature type="compositionally biased region" description="Low complexity" evidence="21">
    <location>
        <begin position="82"/>
        <end position="92"/>
    </location>
</feature>
<reference evidence="25 26" key="1">
    <citation type="submission" date="2024-08" db="EMBL/GenBank/DDBJ databases">
        <authorList>
            <person name="Cucini C."/>
            <person name="Frati F."/>
        </authorList>
    </citation>
    <scope>NUCLEOTIDE SEQUENCE [LARGE SCALE GENOMIC DNA]</scope>
</reference>
<dbReference type="Pfam" id="PF01299">
    <property type="entry name" value="Lamp2-like_luminal"/>
    <property type="match status" value="1"/>
</dbReference>
<organism evidence="25 26">
    <name type="scientific">Orchesella dallaii</name>
    <dbReference type="NCBI Taxonomy" id="48710"/>
    <lineage>
        <taxon>Eukaryota</taxon>
        <taxon>Metazoa</taxon>
        <taxon>Ecdysozoa</taxon>
        <taxon>Arthropoda</taxon>
        <taxon>Hexapoda</taxon>
        <taxon>Collembola</taxon>
        <taxon>Entomobryomorpha</taxon>
        <taxon>Entomobryoidea</taxon>
        <taxon>Orchesellidae</taxon>
        <taxon>Orchesellinae</taxon>
        <taxon>Orchesella</taxon>
    </lineage>
</organism>
<evidence type="ECO:0000256" key="3">
    <source>
        <dbReference type="ARBA" id="ARBA00004172"/>
    </source>
</evidence>
<proteinExistence type="inferred from homology"/>
<evidence type="ECO:0000256" key="10">
    <source>
        <dbReference type="ARBA" id="ARBA00023018"/>
    </source>
</evidence>
<keyword evidence="26" id="KW-1185">Reference proteome</keyword>
<evidence type="ECO:0000256" key="11">
    <source>
        <dbReference type="ARBA" id="ARBA00023136"/>
    </source>
</evidence>
<feature type="domain" description="Lysosome-associated membrane glycoprotein 2-like luminal" evidence="24">
    <location>
        <begin position="169"/>
        <end position="323"/>
    </location>
</feature>
<feature type="compositionally biased region" description="Pro residues" evidence="21">
    <location>
        <begin position="155"/>
        <end position="166"/>
    </location>
</feature>
<evidence type="ECO:0000256" key="8">
    <source>
        <dbReference type="ARBA" id="ARBA00022753"/>
    </source>
</evidence>
<feature type="transmembrane region" description="Helical" evidence="22">
    <location>
        <begin position="347"/>
        <end position="371"/>
    </location>
</feature>
<protein>
    <recommendedName>
        <fullName evidence="18">Lysosome-associated membrane glycoprotein 5</fullName>
    </recommendedName>
    <alternativeName>
        <fullName evidence="19">Lysosome-associated membrane protein 5</fullName>
    </alternativeName>
</protein>
<evidence type="ECO:0000256" key="2">
    <source>
        <dbReference type="ARBA" id="ARBA00004158"/>
    </source>
</evidence>
<evidence type="ECO:0000256" key="6">
    <source>
        <dbReference type="ARBA" id="ARBA00022692"/>
    </source>
</evidence>
<keyword evidence="7 23" id="KW-0732">Signal</keyword>
<evidence type="ECO:0000313" key="25">
    <source>
        <dbReference type="EMBL" id="CAL8087875.1"/>
    </source>
</evidence>
<dbReference type="InterPro" id="IPR002000">
    <property type="entry name" value="Lysosome-assoc_membr_glycop"/>
</dbReference>
<name>A0ABP1Q3C4_9HEXA</name>
<feature type="chain" id="PRO_5045116297" description="Lysosome-associated membrane glycoprotein 5" evidence="23">
    <location>
        <begin position="19"/>
        <end position="387"/>
    </location>
</feature>
<evidence type="ECO:0000256" key="23">
    <source>
        <dbReference type="SAM" id="SignalP"/>
    </source>
</evidence>
<comment type="similarity">
    <text evidence="5 20">Belongs to the LAMP family.</text>
</comment>
<evidence type="ECO:0000256" key="18">
    <source>
        <dbReference type="ARBA" id="ARBA00074379"/>
    </source>
</evidence>
<keyword evidence="9 22" id="KW-1133">Transmembrane helix</keyword>
<evidence type="ECO:0000256" key="5">
    <source>
        <dbReference type="ARBA" id="ARBA00009644"/>
    </source>
</evidence>
<feature type="compositionally biased region" description="Low complexity" evidence="21">
    <location>
        <begin position="37"/>
        <end position="73"/>
    </location>
</feature>
<keyword evidence="8" id="KW-0967">Endosome</keyword>
<evidence type="ECO:0000256" key="15">
    <source>
        <dbReference type="ARBA" id="ARBA00029428"/>
    </source>
</evidence>
<feature type="signal peptide" evidence="23">
    <location>
        <begin position="1"/>
        <end position="18"/>
    </location>
</feature>
<dbReference type="PANTHER" id="PTHR11506">
    <property type="entry name" value="LYSOSOME-ASSOCIATED MEMBRANE GLYCOPROTEIN"/>
    <property type="match status" value="1"/>
</dbReference>
<evidence type="ECO:0000256" key="1">
    <source>
        <dbReference type="ARBA" id="ARBA00004151"/>
    </source>
</evidence>
<keyword evidence="6 20" id="KW-0812">Transmembrane</keyword>
<keyword evidence="12" id="KW-0325">Glycoprotein</keyword>
<evidence type="ECO:0000256" key="14">
    <source>
        <dbReference type="ARBA" id="ARBA00023329"/>
    </source>
</evidence>
<comment type="caution">
    <text evidence="25">The sequence shown here is derived from an EMBL/GenBank/DDBJ whole genome shotgun (WGS) entry which is preliminary data.</text>
</comment>
<accession>A0ABP1Q3C4</accession>
<dbReference type="PROSITE" id="PS51407">
    <property type="entry name" value="LAMP_3"/>
    <property type="match status" value="1"/>
</dbReference>
<feature type="compositionally biased region" description="Pro residues" evidence="21">
    <location>
        <begin position="130"/>
        <end position="142"/>
    </location>
</feature>
<dbReference type="EMBL" id="CAXLJM020000022">
    <property type="protein sequence ID" value="CAL8087875.1"/>
    <property type="molecule type" value="Genomic_DNA"/>
</dbReference>
<keyword evidence="14" id="KW-0968">Cytoplasmic vesicle</keyword>
<evidence type="ECO:0000256" key="20">
    <source>
        <dbReference type="PROSITE-ProRule" id="PRU00740"/>
    </source>
</evidence>
<evidence type="ECO:0000256" key="17">
    <source>
        <dbReference type="ARBA" id="ARBA00060492"/>
    </source>
</evidence>
<feature type="compositionally biased region" description="Low complexity" evidence="21">
    <location>
        <begin position="143"/>
        <end position="154"/>
    </location>
</feature>
<gene>
    <name evidence="25" type="ORF">ODALV1_LOCUS6877</name>
</gene>
<evidence type="ECO:0000256" key="4">
    <source>
        <dbReference type="ARBA" id="ARBA00004279"/>
    </source>
</evidence>
<evidence type="ECO:0000256" key="9">
    <source>
        <dbReference type="ARBA" id="ARBA00022989"/>
    </source>
</evidence>
<keyword evidence="13" id="KW-0966">Cell projection</keyword>
<evidence type="ECO:0000313" key="26">
    <source>
        <dbReference type="Proteomes" id="UP001642540"/>
    </source>
</evidence>
<dbReference type="Proteomes" id="UP001642540">
    <property type="component" value="Unassembled WGS sequence"/>
</dbReference>
<feature type="region of interest" description="Disordered" evidence="21">
    <location>
        <begin position="20"/>
        <end position="176"/>
    </location>
</feature>
<feature type="compositionally biased region" description="Low complexity" evidence="21">
    <location>
        <begin position="106"/>
        <end position="121"/>
    </location>
</feature>
<evidence type="ECO:0000256" key="12">
    <source>
        <dbReference type="ARBA" id="ARBA00023180"/>
    </source>
</evidence>
<evidence type="ECO:0000256" key="19">
    <source>
        <dbReference type="ARBA" id="ARBA00076257"/>
    </source>
</evidence>
<dbReference type="InterPro" id="IPR048528">
    <property type="entry name" value="Lamp2-like_luminal"/>
</dbReference>
<comment type="subcellular location">
    <subcellularLocation>
        <location evidence="4">Cell projection</location>
        <location evidence="4">Dendrite</location>
    </subcellularLocation>
    <subcellularLocation>
        <location evidence="17">Cell projection</location>
        <location evidence="17">Growth cone membrane</location>
        <topology evidence="17">Single-pass type I membrane protein</topology>
    </subcellularLocation>
    <subcellularLocation>
        <location evidence="15">Cytoplasmic vesicle</location>
        <location evidence="15">Secretory vesicle</location>
        <location evidence="15">Synaptic vesicle membrane</location>
        <topology evidence="15">Single-pass type I membrane protein</topology>
    </subcellularLocation>
    <subcellularLocation>
        <location evidence="2">Early endosome membrane</location>
        <topology evidence="2">Single-pass type I membrane protein</topology>
    </subcellularLocation>
    <subcellularLocation>
        <location evidence="1">Endoplasmic reticulum-Golgi intermediate compartment membrane</location>
        <topology evidence="1">Single-pass type I membrane protein</topology>
    </subcellularLocation>
    <subcellularLocation>
        <location evidence="20">Membrane</location>
        <topology evidence="20">Single-pass type I membrane protein</topology>
    </subcellularLocation>
    <subcellularLocation>
        <location evidence="3">Recycling endosome</location>
    </subcellularLocation>
</comment>
<keyword evidence="11 20" id="KW-0472">Membrane</keyword>
<evidence type="ECO:0000256" key="13">
    <source>
        <dbReference type="ARBA" id="ARBA00023273"/>
    </source>
</evidence>
<dbReference type="Gene3D" id="2.40.160.110">
    <property type="match status" value="1"/>
</dbReference>
<evidence type="ECO:0000256" key="16">
    <source>
        <dbReference type="ARBA" id="ARBA00053950"/>
    </source>
</evidence>
<comment type="caution">
    <text evidence="20">Lacks conserved residue(s) required for the propagation of feature annotation.</text>
</comment>
<evidence type="ECO:0000256" key="22">
    <source>
        <dbReference type="SAM" id="Phobius"/>
    </source>
</evidence>
<evidence type="ECO:0000256" key="7">
    <source>
        <dbReference type="ARBA" id="ARBA00022729"/>
    </source>
</evidence>
<evidence type="ECO:0000256" key="21">
    <source>
        <dbReference type="SAM" id="MobiDB-lite"/>
    </source>
</evidence>
<dbReference type="PANTHER" id="PTHR11506:SF35">
    <property type="entry name" value="LYSOSOME-ASSOCIATED MEMBRANE GLYCOPROTEIN 5"/>
    <property type="match status" value="1"/>
</dbReference>